<keyword evidence="1" id="KW-1133">Transmembrane helix</keyword>
<keyword evidence="1" id="KW-0812">Transmembrane</keyword>
<organism evidence="2 3">
    <name type="scientific">Ornithinimicrobium cryptoxanthini</name>
    <dbReference type="NCBI Taxonomy" id="2934161"/>
    <lineage>
        <taxon>Bacteria</taxon>
        <taxon>Bacillati</taxon>
        <taxon>Actinomycetota</taxon>
        <taxon>Actinomycetes</taxon>
        <taxon>Micrococcales</taxon>
        <taxon>Ornithinimicrobiaceae</taxon>
        <taxon>Ornithinimicrobium</taxon>
    </lineage>
</organism>
<dbReference type="EMBL" id="CP099490">
    <property type="protein sequence ID" value="USQ75946.1"/>
    <property type="molecule type" value="Genomic_DNA"/>
</dbReference>
<dbReference type="Proteomes" id="UP001056535">
    <property type="component" value="Chromosome"/>
</dbReference>
<keyword evidence="1" id="KW-0472">Membrane</keyword>
<evidence type="ECO:0000313" key="2">
    <source>
        <dbReference type="EMBL" id="USQ75946.1"/>
    </source>
</evidence>
<protein>
    <submittedName>
        <fullName evidence="2">Uncharacterized protein</fullName>
    </submittedName>
</protein>
<name>A0ABY4YGQ4_9MICO</name>
<evidence type="ECO:0000313" key="3">
    <source>
        <dbReference type="Proteomes" id="UP001056535"/>
    </source>
</evidence>
<feature type="transmembrane region" description="Helical" evidence="1">
    <location>
        <begin position="51"/>
        <end position="71"/>
    </location>
</feature>
<gene>
    <name evidence="2" type="ORF">NF557_15315</name>
</gene>
<evidence type="ECO:0000256" key="1">
    <source>
        <dbReference type="SAM" id="Phobius"/>
    </source>
</evidence>
<proteinExistence type="predicted"/>
<feature type="transmembrane region" description="Helical" evidence="1">
    <location>
        <begin position="23"/>
        <end position="45"/>
    </location>
</feature>
<reference evidence="2" key="1">
    <citation type="submission" date="2022-06" db="EMBL/GenBank/DDBJ databases">
        <title>Ornithinimicrobium JY.X270.</title>
        <authorList>
            <person name="Huang Y."/>
        </authorList>
    </citation>
    <scope>NUCLEOTIDE SEQUENCE</scope>
    <source>
        <strain evidence="2">JY.X270</strain>
    </source>
</reference>
<accession>A0ABY4YGQ4</accession>
<sequence>MGTEPAPDGRSDLVRAFDGWPKAVRVVIFALAVSFALVMLISYVARESMGMAIVWAVVALVWSMIGVVRLGEADRYARRARQAGGSQG</sequence>
<keyword evidence="3" id="KW-1185">Reference proteome</keyword>
<dbReference type="RefSeq" id="WP_252620526.1">
    <property type="nucleotide sequence ID" value="NZ_CP099490.1"/>
</dbReference>